<feature type="compositionally biased region" description="Basic and acidic residues" evidence="2">
    <location>
        <begin position="523"/>
        <end position="532"/>
    </location>
</feature>
<dbReference type="PRINTS" id="PR01217">
    <property type="entry name" value="PRICHEXTENSN"/>
</dbReference>
<keyword evidence="5" id="KW-1185">Reference proteome</keyword>
<evidence type="ECO:0000256" key="1">
    <source>
        <dbReference type="ARBA" id="ARBA00022553"/>
    </source>
</evidence>
<dbReference type="SUPFAM" id="SSF49879">
    <property type="entry name" value="SMAD/FHA domain"/>
    <property type="match status" value="1"/>
</dbReference>
<dbReference type="EMBL" id="MAXA01000214">
    <property type="protein sequence ID" value="OHV28090.1"/>
    <property type="molecule type" value="Genomic_DNA"/>
</dbReference>
<evidence type="ECO:0000313" key="5">
    <source>
        <dbReference type="Proteomes" id="UP000179769"/>
    </source>
</evidence>
<dbReference type="CDD" id="cd00060">
    <property type="entry name" value="FHA"/>
    <property type="match status" value="1"/>
</dbReference>
<evidence type="ECO:0000313" key="4">
    <source>
        <dbReference type="EMBL" id="OHV28090.1"/>
    </source>
</evidence>
<dbReference type="Gene3D" id="2.60.200.20">
    <property type="match status" value="1"/>
</dbReference>
<comment type="caution">
    <text evidence="4">The sequence shown here is derived from an EMBL/GenBank/DDBJ whole genome shotgun (WGS) entry which is preliminary data.</text>
</comment>
<dbReference type="RefSeq" id="WP_071063970.1">
    <property type="nucleotide sequence ID" value="NZ_MAXA01000214.1"/>
</dbReference>
<accession>A0A1S1Q291</accession>
<dbReference type="Proteomes" id="UP000179769">
    <property type="component" value="Unassembled WGS sequence"/>
</dbReference>
<feature type="region of interest" description="Disordered" evidence="2">
    <location>
        <begin position="239"/>
        <end position="532"/>
    </location>
</feature>
<protein>
    <recommendedName>
        <fullName evidence="3">FHA domain-containing protein</fullName>
    </recommendedName>
</protein>
<dbReference type="InterPro" id="IPR008984">
    <property type="entry name" value="SMAD_FHA_dom_sf"/>
</dbReference>
<dbReference type="PROSITE" id="PS50006">
    <property type="entry name" value="FHA_DOMAIN"/>
    <property type="match status" value="1"/>
</dbReference>
<sequence length="532" mass="57244">MGVLQRFERRLGGLVEGAFAKVFKGGVEPVEIASALARETDDRRANSSNRVLVPNEFAVELAGGDFARLAPYTRALCDELAEMVREHAAEQRYTFVGPVTVRLAEAADLDIGVFRIRSSVASADPAVVGGRRPRPAAPGTPHLLITTRAPGGSGSGEREYPLDAETTVIGRSVECDIRLNDTGVSRRHGEIRRLPDGQFLYVDAGSTNGSLVNGRAATQVKLVNGDRIELGTAVVEFRREEARGATGPRGPRTPVPARSSPPPGRPTPPPADHRTPPPFDPRQPTPSTRRGTPAPDDRYARPEPGGPGGREPGYRDRPGRDPRDGDYREGPSPRFRDDPSGRPAGDHRPDAYREGPSPRFRDDPGAPPDGYREGPSARFRDEPPARPPARPPAGPRPDGYREGPSPRFRDDGAPARGRPGPTPPPNARQGGERGDGGRRAPGPGREPEYGRAGRPDPGRGHRGEPPRAGARGAGGPADEMYRSSTDPRQRPPARADDGLEALEPLDGFDDAETRLPSRAANHPGDDRRRRGW</sequence>
<dbReference type="Gene3D" id="3.30.2320.60">
    <property type="entry name" value="FhaA, phosphopeptide-binding domain (DUF3662)"/>
    <property type="match status" value="1"/>
</dbReference>
<feature type="domain" description="FHA" evidence="3">
    <location>
        <begin position="167"/>
        <end position="217"/>
    </location>
</feature>
<feature type="compositionally biased region" description="Basic and acidic residues" evidence="2">
    <location>
        <begin position="312"/>
        <end position="353"/>
    </location>
</feature>
<dbReference type="AlphaFoldDB" id="A0A1S1Q291"/>
<dbReference type="InterPro" id="IPR000253">
    <property type="entry name" value="FHA_dom"/>
</dbReference>
<name>A0A1S1Q291_9ACTN</name>
<dbReference type="InterPro" id="IPR042287">
    <property type="entry name" value="FhaA_N_sf"/>
</dbReference>
<dbReference type="InterPro" id="IPR022128">
    <property type="entry name" value="FhaA_N"/>
</dbReference>
<feature type="region of interest" description="Disordered" evidence="2">
    <location>
        <begin position="126"/>
        <end position="160"/>
    </location>
</feature>
<feature type="compositionally biased region" description="Pro residues" evidence="2">
    <location>
        <begin position="251"/>
        <end position="284"/>
    </location>
</feature>
<dbReference type="OrthoDB" id="151099at2"/>
<organism evidence="4 5">
    <name type="scientific">Parafrankia soli</name>
    <dbReference type="NCBI Taxonomy" id="2599596"/>
    <lineage>
        <taxon>Bacteria</taxon>
        <taxon>Bacillati</taxon>
        <taxon>Actinomycetota</taxon>
        <taxon>Actinomycetes</taxon>
        <taxon>Frankiales</taxon>
        <taxon>Frankiaceae</taxon>
        <taxon>Parafrankia</taxon>
    </lineage>
</organism>
<evidence type="ECO:0000259" key="3">
    <source>
        <dbReference type="PROSITE" id="PS50006"/>
    </source>
</evidence>
<dbReference type="Pfam" id="PF00498">
    <property type="entry name" value="FHA"/>
    <property type="match status" value="1"/>
</dbReference>
<feature type="compositionally biased region" description="Pro residues" evidence="2">
    <location>
        <begin position="385"/>
        <end position="395"/>
    </location>
</feature>
<keyword evidence="1" id="KW-0597">Phosphoprotein</keyword>
<feature type="compositionally biased region" description="Basic and acidic residues" evidence="2">
    <location>
        <begin position="479"/>
        <end position="497"/>
    </location>
</feature>
<reference evidence="5" key="1">
    <citation type="submission" date="2016-07" db="EMBL/GenBank/DDBJ databases">
        <title>Frankia sp. NRRL B-16219 Genome sequencing.</title>
        <authorList>
            <person name="Ghodhbane-Gtari F."/>
            <person name="Swanson E."/>
            <person name="Gueddou A."/>
            <person name="Louati M."/>
            <person name="Nouioui I."/>
            <person name="Hezbri K."/>
            <person name="Abebe-Akele F."/>
            <person name="Simpson S."/>
            <person name="Morris K."/>
            <person name="Thomas K."/>
            <person name="Gtari M."/>
            <person name="Tisa L.S."/>
        </authorList>
    </citation>
    <scope>NUCLEOTIDE SEQUENCE [LARGE SCALE GENOMIC DNA]</scope>
    <source>
        <strain evidence="5">NRRL B-16219</strain>
    </source>
</reference>
<evidence type="ECO:0000256" key="2">
    <source>
        <dbReference type="SAM" id="MobiDB-lite"/>
    </source>
</evidence>
<dbReference type="Pfam" id="PF12401">
    <property type="entry name" value="FhaA_N"/>
    <property type="match status" value="1"/>
</dbReference>
<dbReference type="SMART" id="SM00240">
    <property type="entry name" value="FHA"/>
    <property type="match status" value="1"/>
</dbReference>
<proteinExistence type="predicted"/>
<gene>
    <name evidence="4" type="ORF">BBK14_18325</name>
</gene>
<feature type="compositionally biased region" description="Basic and acidic residues" evidence="2">
    <location>
        <begin position="445"/>
        <end position="465"/>
    </location>
</feature>